<gene>
    <name evidence="5" type="ORF">BU26DRAFT_528001</name>
</gene>
<dbReference type="Proteomes" id="UP000800094">
    <property type="component" value="Unassembled WGS sequence"/>
</dbReference>
<dbReference type="PANTHER" id="PTHR11941">
    <property type="entry name" value="ENOYL-COA HYDRATASE-RELATED"/>
    <property type="match status" value="1"/>
</dbReference>
<dbReference type="SUPFAM" id="SSF52096">
    <property type="entry name" value="ClpP/crotonase"/>
    <property type="match status" value="1"/>
</dbReference>
<dbReference type="GO" id="GO:0016836">
    <property type="term" value="F:hydro-lyase activity"/>
    <property type="evidence" value="ECO:0007669"/>
    <property type="project" value="UniProtKB-ARBA"/>
</dbReference>
<evidence type="ECO:0000256" key="1">
    <source>
        <dbReference type="ARBA" id="ARBA00004685"/>
    </source>
</evidence>
<accession>A0A6A6IY24</accession>
<protein>
    <submittedName>
        <fullName evidence="5">Enoyl-CoA hydratase</fullName>
    </submittedName>
</protein>
<evidence type="ECO:0000256" key="4">
    <source>
        <dbReference type="ARBA" id="ARBA00023239"/>
    </source>
</evidence>
<evidence type="ECO:0000313" key="5">
    <source>
        <dbReference type="EMBL" id="KAF2255208.1"/>
    </source>
</evidence>
<dbReference type="GeneID" id="54584153"/>
<dbReference type="PANTHER" id="PTHR11941:SF54">
    <property type="entry name" value="ENOYL-COA HYDRATASE, MITOCHONDRIAL"/>
    <property type="match status" value="1"/>
</dbReference>
<comment type="similarity">
    <text evidence="2">Belongs to the enoyl-CoA hydratase/isomerase family.</text>
</comment>
<keyword evidence="6" id="KW-1185">Reference proteome</keyword>
<dbReference type="Gene3D" id="3.90.226.10">
    <property type="entry name" value="2-enoyl-CoA Hydratase, Chain A, domain 1"/>
    <property type="match status" value="1"/>
</dbReference>
<keyword evidence="3" id="KW-0843">Virulence</keyword>
<dbReference type="InterPro" id="IPR001753">
    <property type="entry name" value="Enoyl-CoA_hydra/iso"/>
</dbReference>
<reference evidence="5" key="1">
    <citation type="journal article" date="2020" name="Stud. Mycol.">
        <title>101 Dothideomycetes genomes: a test case for predicting lifestyles and emergence of pathogens.</title>
        <authorList>
            <person name="Haridas S."/>
            <person name="Albert R."/>
            <person name="Binder M."/>
            <person name="Bloem J."/>
            <person name="Labutti K."/>
            <person name="Salamov A."/>
            <person name="Andreopoulos B."/>
            <person name="Baker S."/>
            <person name="Barry K."/>
            <person name="Bills G."/>
            <person name="Bluhm B."/>
            <person name="Cannon C."/>
            <person name="Castanera R."/>
            <person name="Culley D."/>
            <person name="Daum C."/>
            <person name="Ezra D."/>
            <person name="Gonzalez J."/>
            <person name="Henrissat B."/>
            <person name="Kuo A."/>
            <person name="Liang C."/>
            <person name="Lipzen A."/>
            <person name="Lutzoni F."/>
            <person name="Magnuson J."/>
            <person name="Mondo S."/>
            <person name="Nolan M."/>
            <person name="Ohm R."/>
            <person name="Pangilinan J."/>
            <person name="Park H.-J."/>
            <person name="Ramirez L."/>
            <person name="Alfaro M."/>
            <person name="Sun H."/>
            <person name="Tritt A."/>
            <person name="Yoshinaga Y."/>
            <person name="Zwiers L.-H."/>
            <person name="Turgeon B."/>
            <person name="Goodwin S."/>
            <person name="Spatafora J."/>
            <person name="Crous P."/>
            <person name="Grigoriev I."/>
        </authorList>
    </citation>
    <scope>NUCLEOTIDE SEQUENCE</scope>
    <source>
        <strain evidence="5">CBS 122368</strain>
    </source>
</reference>
<evidence type="ECO:0000313" key="6">
    <source>
        <dbReference type="Proteomes" id="UP000800094"/>
    </source>
</evidence>
<dbReference type="InterPro" id="IPR014748">
    <property type="entry name" value="Enoyl-CoA_hydra_C"/>
</dbReference>
<dbReference type="FunFam" id="1.10.12.10:FF:000001">
    <property type="entry name" value="Probable enoyl-CoA hydratase, mitochondrial"/>
    <property type="match status" value="1"/>
</dbReference>
<dbReference type="InterPro" id="IPR029045">
    <property type="entry name" value="ClpP/crotonase-like_dom_sf"/>
</dbReference>
<dbReference type="GO" id="GO:0005739">
    <property type="term" value="C:mitochondrion"/>
    <property type="evidence" value="ECO:0007669"/>
    <property type="project" value="TreeGrafter"/>
</dbReference>
<dbReference type="RefSeq" id="XP_033690212.1">
    <property type="nucleotide sequence ID" value="XM_033830823.1"/>
</dbReference>
<evidence type="ECO:0000256" key="2">
    <source>
        <dbReference type="ARBA" id="ARBA00005254"/>
    </source>
</evidence>
<sequence length="229" mass="24288">MGSHAPELSTVMLSIREADTTVRTIVLTSVGLSPFCAGADLNELAKMATAGSYRTGWLKDVETSFSTFRKPIVAAVRGFAFAGGFEIALMESSADARFAFPEIKLGTIPGAGGTQRLTQALGKHKAMELILTGTSMTATELERYGIVNRVVSVEQDVVDEALKMAETVAAFSAPAIGLAKQAIRAAEATALNAGLEMERALYYSAFSLADFGEGVAAFLQKRPAAFEHR</sequence>
<dbReference type="CDD" id="cd06558">
    <property type="entry name" value="crotonase-like"/>
    <property type="match status" value="1"/>
</dbReference>
<dbReference type="EMBL" id="ML987190">
    <property type="protein sequence ID" value="KAF2255208.1"/>
    <property type="molecule type" value="Genomic_DNA"/>
</dbReference>
<proteinExistence type="inferred from homology"/>
<dbReference type="OrthoDB" id="2018133at2759"/>
<dbReference type="GO" id="GO:0006635">
    <property type="term" value="P:fatty acid beta-oxidation"/>
    <property type="evidence" value="ECO:0007669"/>
    <property type="project" value="TreeGrafter"/>
</dbReference>
<comment type="pathway">
    <text evidence="1">Mycotoxin biosynthesis.</text>
</comment>
<dbReference type="Pfam" id="PF00378">
    <property type="entry name" value="ECH_1"/>
    <property type="match status" value="1"/>
</dbReference>
<keyword evidence="4" id="KW-0456">Lyase</keyword>
<organism evidence="5 6">
    <name type="scientific">Trematosphaeria pertusa</name>
    <dbReference type="NCBI Taxonomy" id="390896"/>
    <lineage>
        <taxon>Eukaryota</taxon>
        <taxon>Fungi</taxon>
        <taxon>Dikarya</taxon>
        <taxon>Ascomycota</taxon>
        <taxon>Pezizomycotina</taxon>
        <taxon>Dothideomycetes</taxon>
        <taxon>Pleosporomycetidae</taxon>
        <taxon>Pleosporales</taxon>
        <taxon>Massarineae</taxon>
        <taxon>Trematosphaeriaceae</taxon>
        <taxon>Trematosphaeria</taxon>
    </lineage>
</organism>
<name>A0A6A6IY24_9PLEO</name>
<dbReference type="Gene3D" id="1.10.12.10">
    <property type="entry name" value="Lyase 2-enoyl-coa Hydratase, Chain A, domain 2"/>
    <property type="match status" value="1"/>
</dbReference>
<evidence type="ECO:0000256" key="3">
    <source>
        <dbReference type="ARBA" id="ARBA00023026"/>
    </source>
</evidence>
<dbReference type="AlphaFoldDB" id="A0A6A6IY24"/>